<dbReference type="AlphaFoldDB" id="A0A9D1WF21"/>
<dbReference type="PANTHER" id="PTHR39585">
    <property type="entry name" value="FAD ASSEMBLY FACTOR SDHE"/>
    <property type="match status" value="1"/>
</dbReference>
<sequence>MSEVNWGRIKWQSRRGMRELDLMLLPFVEHDLPKMDPSVIADYMDLLDASDLELFRWLHRTAEPDTPRRKQMVETIIACHATRAGREGV</sequence>
<dbReference type="GO" id="GO:0006105">
    <property type="term" value="P:succinate metabolic process"/>
    <property type="evidence" value="ECO:0007669"/>
    <property type="project" value="TreeGrafter"/>
</dbReference>
<evidence type="ECO:0000256" key="1">
    <source>
        <dbReference type="ARBA" id="ARBA00004496"/>
    </source>
</evidence>
<keyword evidence="5" id="KW-0143">Chaperone</keyword>
<name>A0A9D1WF21_9GAMM</name>
<dbReference type="InterPro" id="IPR005631">
    <property type="entry name" value="SDH"/>
</dbReference>
<reference evidence="6" key="1">
    <citation type="journal article" date="2021" name="PeerJ">
        <title>Extensive microbial diversity within the chicken gut microbiome revealed by metagenomics and culture.</title>
        <authorList>
            <person name="Gilroy R."/>
            <person name="Ravi A."/>
            <person name="Getino M."/>
            <person name="Pursley I."/>
            <person name="Horton D.L."/>
            <person name="Alikhan N.F."/>
            <person name="Baker D."/>
            <person name="Gharbi K."/>
            <person name="Hall N."/>
            <person name="Watson M."/>
            <person name="Adriaenssens E.M."/>
            <person name="Foster-Nyarko E."/>
            <person name="Jarju S."/>
            <person name="Secka A."/>
            <person name="Antonio M."/>
            <person name="Oren A."/>
            <person name="Chaudhuri R.R."/>
            <person name="La Ragione R."/>
            <person name="Hildebrand F."/>
            <person name="Pallen M.J."/>
        </authorList>
    </citation>
    <scope>NUCLEOTIDE SEQUENCE</scope>
    <source>
        <strain evidence="6">USASDec5-558</strain>
    </source>
</reference>
<proteinExistence type="inferred from homology"/>
<comment type="caution">
    <text evidence="6">The sequence shown here is derived from an EMBL/GenBank/DDBJ whole genome shotgun (WGS) entry which is preliminary data.</text>
</comment>
<dbReference type="SUPFAM" id="SSF109910">
    <property type="entry name" value="YgfY-like"/>
    <property type="match status" value="1"/>
</dbReference>
<reference evidence="6" key="2">
    <citation type="submission" date="2021-04" db="EMBL/GenBank/DDBJ databases">
        <authorList>
            <person name="Gilroy R."/>
        </authorList>
    </citation>
    <scope>NUCLEOTIDE SEQUENCE</scope>
    <source>
        <strain evidence="6">USASDec5-558</strain>
    </source>
</reference>
<dbReference type="EMBL" id="DXEV01000222">
    <property type="protein sequence ID" value="HIX58040.1"/>
    <property type="molecule type" value="Genomic_DNA"/>
</dbReference>
<evidence type="ECO:0000313" key="7">
    <source>
        <dbReference type="Proteomes" id="UP000886829"/>
    </source>
</evidence>
<keyword evidence="4" id="KW-0963">Cytoplasm</keyword>
<dbReference type="InterPro" id="IPR050531">
    <property type="entry name" value="SdhE_FAD_assembly_factor"/>
</dbReference>
<evidence type="ECO:0000313" key="6">
    <source>
        <dbReference type="EMBL" id="HIX58040.1"/>
    </source>
</evidence>
<evidence type="ECO:0000256" key="3">
    <source>
        <dbReference type="ARBA" id="ARBA00019418"/>
    </source>
</evidence>
<comment type="similarity">
    <text evidence="2">Belongs to the SdhE FAD assembly factor family.</text>
</comment>
<organism evidence="6 7">
    <name type="scientific">Candidatus Anaerobiospirillum pullistercoris</name>
    <dbReference type="NCBI Taxonomy" id="2838452"/>
    <lineage>
        <taxon>Bacteria</taxon>
        <taxon>Pseudomonadati</taxon>
        <taxon>Pseudomonadota</taxon>
        <taxon>Gammaproteobacteria</taxon>
        <taxon>Aeromonadales</taxon>
        <taxon>Succinivibrionaceae</taxon>
        <taxon>Anaerobiospirillum</taxon>
    </lineage>
</organism>
<gene>
    <name evidence="6" type="ORF">H9850_11335</name>
</gene>
<protein>
    <recommendedName>
        <fullName evidence="3">FAD assembly factor SdhE</fullName>
    </recommendedName>
</protein>
<evidence type="ECO:0000256" key="4">
    <source>
        <dbReference type="ARBA" id="ARBA00022490"/>
    </source>
</evidence>
<accession>A0A9D1WF21</accession>
<dbReference type="GO" id="GO:0005737">
    <property type="term" value="C:cytoplasm"/>
    <property type="evidence" value="ECO:0007669"/>
    <property type="project" value="UniProtKB-SubCell"/>
</dbReference>
<dbReference type="Gene3D" id="1.10.150.250">
    <property type="entry name" value="Flavinator of succinate dehydrogenase"/>
    <property type="match status" value="1"/>
</dbReference>
<dbReference type="InterPro" id="IPR036714">
    <property type="entry name" value="SDH_sf"/>
</dbReference>
<dbReference type="Proteomes" id="UP000886829">
    <property type="component" value="Unassembled WGS sequence"/>
</dbReference>
<evidence type="ECO:0000256" key="5">
    <source>
        <dbReference type="ARBA" id="ARBA00023186"/>
    </source>
</evidence>
<evidence type="ECO:0000256" key="2">
    <source>
        <dbReference type="ARBA" id="ARBA00008571"/>
    </source>
</evidence>
<dbReference type="PANTHER" id="PTHR39585:SF1">
    <property type="entry name" value="FAD ASSEMBLY FACTOR SDHE"/>
    <property type="match status" value="1"/>
</dbReference>
<comment type="subcellular location">
    <subcellularLocation>
        <location evidence="1">Cytoplasm</location>
    </subcellularLocation>
</comment>
<dbReference type="Pfam" id="PF03937">
    <property type="entry name" value="Sdh5"/>
    <property type="match status" value="1"/>
</dbReference>